<feature type="compositionally biased region" description="Pro residues" evidence="2">
    <location>
        <begin position="1823"/>
        <end position="1835"/>
    </location>
</feature>
<feature type="region of interest" description="Disordered" evidence="2">
    <location>
        <begin position="1296"/>
        <end position="1330"/>
    </location>
</feature>
<feature type="region of interest" description="Disordered" evidence="2">
    <location>
        <begin position="1619"/>
        <end position="1642"/>
    </location>
</feature>
<accession>A0A6P8HPI6</accession>
<feature type="region of interest" description="Disordered" evidence="2">
    <location>
        <begin position="1852"/>
        <end position="1905"/>
    </location>
</feature>
<keyword evidence="5" id="KW-1185">Reference proteome</keyword>
<dbReference type="PANTHER" id="PTHR45725">
    <property type="entry name" value="FORMIN HOMOLOGY 2 FAMILY MEMBER"/>
    <property type="match status" value="1"/>
</dbReference>
<feature type="region of interest" description="Disordered" evidence="2">
    <location>
        <begin position="1816"/>
        <end position="1839"/>
    </location>
</feature>
<feature type="compositionally biased region" description="Low complexity" evidence="2">
    <location>
        <begin position="1527"/>
        <end position="1537"/>
    </location>
</feature>
<feature type="region of interest" description="Disordered" evidence="2">
    <location>
        <begin position="717"/>
        <end position="797"/>
    </location>
</feature>
<feature type="domain" description="PDZ" evidence="3">
    <location>
        <begin position="85"/>
        <end position="158"/>
    </location>
</feature>
<keyword evidence="1" id="KW-0175">Coiled coil</keyword>
<dbReference type="InParanoid" id="A0A6P8HPI6"/>
<feature type="region of interest" description="Disordered" evidence="2">
    <location>
        <begin position="423"/>
        <end position="452"/>
    </location>
</feature>
<feature type="compositionally biased region" description="Pro residues" evidence="2">
    <location>
        <begin position="759"/>
        <end position="790"/>
    </location>
</feature>
<feature type="domain" description="PDZ" evidence="3">
    <location>
        <begin position="1"/>
        <end position="66"/>
    </location>
</feature>
<dbReference type="Pfam" id="PF00595">
    <property type="entry name" value="PDZ"/>
    <property type="match status" value="3"/>
</dbReference>
<evidence type="ECO:0000256" key="1">
    <source>
        <dbReference type="SAM" id="Coils"/>
    </source>
</evidence>
<proteinExistence type="predicted"/>
<dbReference type="PROSITE" id="PS50106">
    <property type="entry name" value="PDZ"/>
    <property type="match status" value="3"/>
</dbReference>
<evidence type="ECO:0000259" key="4">
    <source>
        <dbReference type="PROSITE" id="PS51444"/>
    </source>
</evidence>
<protein>
    <submittedName>
        <fullName evidence="6">Uncharacterized protein LOC116294775</fullName>
    </submittedName>
</protein>
<organism evidence="5 6">
    <name type="scientific">Actinia tenebrosa</name>
    <name type="common">Australian red waratah sea anemone</name>
    <dbReference type="NCBI Taxonomy" id="6105"/>
    <lineage>
        <taxon>Eukaryota</taxon>
        <taxon>Metazoa</taxon>
        <taxon>Cnidaria</taxon>
        <taxon>Anthozoa</taxon>
        <taxon>Hexacorallia</taxon>
        <taxon>Actiniaria</taxon>
        <taxon>Actiniidae</taxon>
        <taxon>Actinia</taxon>
    </lineage>
</organism>
<dbReference type="GeneID" id="116294775"/>
<dbReference type="Pfam" id="PF02181">
    <property type="entry name" value="FH2"/>
    <property type="match status" value="1"/>
</dbReference>
<feature type="compositionally biased region" description="Polar residues" evidence="2">
    <location>
        <begin position="1742"/>
        <end position="1754"/>
    </location>
</feature>
<dbReference type="Gene3D" id="2.30.42.10">
    <property type="match status" value="3"/>
</dbReference>
<feature type="region of interest" description="Disordered" evidence="2">
    <location>
        <begin position="575"/>
        <end position="623"/>
    </location>
</feature>
<dbReference type="SMART" id="SM00498">
    <property type="entry name" value="FH2"/>
    <property type="match status" value="1"/>
</dbReference>
<dbReference type="SUPFAM" id="SSF101447">
    <property type="entry name" value="Formin homology 2 domain (FH2 domain)"/>
    <property type="match status" value="1"/>
</dbReference>
<dbReference type="RefSeq" id="XP_031558294.1">
    <property type="nucleotide sequence ID" value="XM_031702434.1"/>
</dbReference>
<feature type="region of interest" description="Disordered" evidence="2">
    <location>
        <begin position="1232"/>
        <end position="1265"/>
    </location>
</feature>
<feature type="region of interest" description="Disordered" evidence="2">
    <location>
        <begin position="301"/>
        <end position="320"/>
    </location>
</feature>
<reference evidence="6" key="1">
    <citation type="submission" date="2025-08" db="UniProtKB">
        <authorList>
            <consortium name="RefSeq"/>
        </authorList>
    </citation>
    <scope>IDENTIFICATION</scope>
    <source>
        <tissue evidence="6">Tentacle</tissue>
    </source>
</reference>
<gene>
    <name evidence="6" type="primary">LOC116294775</name>
</gene>
<evidence type="ECO:0000313" key="5">
    <source>
        <dbReference type="Proteomes" id="UP000515163"/>
    </source>
</evidence>
<dbReference type="SUPFAM" id="SSF50156">
    <property type="entry name" value="PDZ domain-like"/>
    <property type="match status" value="3"/>
</dbReference>
<dbReference type="OrthoDB" id="410721at2759"/>
<name>A0A6P8HPI6_ACTTE</name>
<dbReference type="InterPro" id="IPR036034">
    <property type="entry name" value="PDZ_sf"/>
</dbReference>
<dbReference type="FunCoup" id="A0A6P8HPI6">
    <property type="interactions" value="5"/>
</dbReference>
<dbReference type="InterPro" id="IPR015425">
    <property type="entry name" value="FH2_Formin"/>
</dbReference>
<dbReference type="KEGG" id="aten:116294775"/>
<feature type="region of interest" description="Disordered" evidence="2">
    <location>
        <begin position="1665"/>
        <end position="1712"/>
    </location>
</feature>
<evidence type="ECO:0000259" key="3">
    <source>
        <dbReference type="PROSITE" id="PS50106"/>
    </source>
</evidence>
<dbReference type="SMART" id="SM00228">
    <property type="entry name" value="PDZ"/>
    <property type="match status" value="3"/>
</dbReference>
<dbReference type="Gene3D" id="1.20.1160.20">
    <property type="match status" value="2"/>
</dbReference>
<dbReference type="InterPro" id="IPR042201">
    <property type="entry name" value="FH2_Formin_sf"/>
</dbReference>
<evidence type="ECO:0000256" key="2">
    <source>
        <dbReference type="SAM" id="MobiDB-lite"/>
    </source>
</evidence>
<dbReference type="InterPro" id="IPR051425">
    <property type="entry name" value="Formin_Homology"/>
</dbReference>
<dbReference type="InterPro" id="IPR001478">
    <property type="entry name" value="PDZ"/>
</dbReference>
<feature type="region of interest" description="Disordered" evidence="2">
    <location>
        <begin position="1413"/>
        <end position="1549"/>
    </location>
</feature>
<dbReference type="PROSITE" id="PS51444">
    <property type="entry name" value="FH2"/>
    <property type="match status" value="1"/>
</dbReference>
<evidence type="ECO:0000313" key="6">
    <source>
        <dbReference type="RefSeq" id="XP_031558294.1"/>
    </source>
</evidence>
<sequence>MKSNDSWPEGFGFTIGGKAPVVILSLKDNSVAQRAGLHPGDQILELNGENVQGLNKEQIILLAKRSTRVPPAIAVISRIRTFDLRRRRGRFGFTLRGKGPVYVYDVENKSPAYNVGMRSGDLVLKVNGVNVRHANADQVQQIVEACGPTISVVLIAGSQSIAVNDKTSSSTSSRYRQARDFYVQMNYCLPGDNVKKAQLIKALNRYARDRSVEQLSRILLGILQTPIERKLLKEIRCLIPKKHKPQYDVLVGINADRMAPRRPQSAISFDSMSRQSSLDNFDLMPDNGLFRTWSSGSSMQSQYSPVMDQKRKVQAQSPRTVRVKRGVGSGFGFTLSGDAPVFVKSVDKGGPADFAKLKPGDHILEINGLNVRGKKHGTVVELLKGSGTYPSLFVQWRPMSTLRHHGSSASSISSRSGLSVTFDRTGENTIPRSASTSSRASSTRSGFPASDRHHVRSLSREFKCQMDRLFTSGEQQYIKQCLTEYKHDRNISKLLDGIEPVLDDPTKLSILHNMSGLLPDAEQSEFDRAAARIFAKHSDEGVISSLNTTDKDVMDVLYRVQGMRLTDTPRERTIIGGSAMTPERPDHWPARGSASHWNSSRSDLDTVPVRDSGNMTDLDDANDEDEELDLGLEELADALLEEDRRKASQMNVKVDVHGTQRQNKVNDTQTQGQLTHISVEGTEEGPSWEELQHDLNAKAKQLDLANKVISEQQKIIAETKPDSGSEPSKQSFPNDLASAVKSRNKDQESDDSAASSSSSPPPPPPPPPNSAAPPPPPPPPPPGPPPPPAPMIGGALSADGSKMTLKRVNWEKLSDVGLENTVWAQLGRNDPLDNVIEFMELEQNFSTIKTTQEKPTKKNDKPNVLDRKKLYNISILLGHLKMSISEIKSLILSMDDSKLCEAHLKQLLLYAPDATELQKYKYVTADSVDKMEKADQFSYEMSKIPYYTQRLKAMLFRSQFDDKVDEIKPDLEAVIDASRELRSSEKLQKLLELVLLTGNYMNKGNMRIAGAQAFKITYLTKLNSTKTTDNKSTLLHFLVQKIESKCPEVLTMKEDLKTVPVAAKVSGQMVATEIQDLSRRMKILQDDLISFQARNVQDEDDHFIEVVIDIIEQTEGKLEELLSLQKTMNSEFKKTVAFFGEKESKTTTEDFFAVFAAFLTHYEVAINHNANKKKLKEEQTKREERSKLFRELKQRSLSVNDEEDTAKVELKKSLDDRKAKVIPYVLESKENETKSKINGTKRTGDTELHVRSPSAPASSQLQKQVKSVVSTKPVVPAAKPALPAKPVALPKPVAQAKPVASAKPSEKTKPAVPVKPEITTKPLPPPPKPKPYAVHLAQKKSDSNNNLNKNNQLNVAKDSTQVMCPSRTIEIEPRKEENREIPHGFRNILSSFESNAKEEKPLDVLYAKPDMTKKTPKQLAPIENVPLTPPRSHDINHLEEPNQPSSRQDPGPPKQLASIENVPLTSPRSLDINHLENPNPPTLRQDQGPPNFKPPPPPVGLENQVRHAVHTASQPTKEKAKQALTNGGSLSPPTGLGLDDDSKDNQNSLSVTPAFDLSYSSVDVVTTIPQKPVGNLDYEDVEPRFKKTTPPPKPAPYEGQMQVVPMHKQIDSITRGFAVDSEDHESKDDKLVSPRHPIAGSGSLRLSSAQLVANALRAPIPSKLDISVPKRDNRSSPSVSSRLRHTSVGSPNKPKPPPPPRTSSIKDLTQDETEADIDRIIARALSPDMKPEFELDDIPVRDTNTTDTNSPLSDFSFKSNTRDLDDKVFEVGSYKKETFADQLPVSKNTTSNSFGVVPPPAWHEAHGVPPLDLSEFDLESSITPPPPPSEPPPSLPIHDYVNLDMPSYEPNFEINGLVNGSNEISDDEDFVPPPPLPPSDKYGPLDGRITDETMKPLVPPLRKLR</sequence>
<dbReference type="PANTHER" id="PTHR45725:SF3">
    <property type="entry name" value="DELPHILIN"/>
    <property type="match status" value="1"/>
</dbReference>
<dbReference type="Proteomes" id="UP000515163">
    <property type="component" value="Unplaced"/>
</dbReference>
<feature type="compositionally biased region" description="Low complexity" evidence="2">
    <location>
        <begin position="432"/>
        <end position="445"/>
    </location>
</feature>
<dbReference type="CDD" id="cd07347">
    <property type="entry name" value="harmonin_N_like"/>
    <property type="match status" value="1"/>
</dbReference>
<feature type="domain" description="PDZ" evidence="3">
    <location>
        <begin position="320"/>
        <end position="398"/>
    </location>
</feature>
<feature type="coiled-coil region" evidence="1">
    <location>
        <begin position="1074"/>
        <end position="1131"/>
    </location>
</feature>
<dbReference type="Gene3D" id="1.20.58.2220">
    <property type="entry name" value="Formin, FH2 domain"/>
    <property type="match status" value="1"/>
</dbReference>
<feature type="domain" description="FH2" evidence="4">
    <location>
        <begin position="795"/>
        <end position="1188"/>
    </location>
</feature>
<feature type="region of interest" description="Disordered" evidence="2">
    <location>
        <begin position="1732"/>
        <end position="1754"/>
    </location>
</feature>
<feature type="compositionally biased region" description="Basic and acidic residues" evidence="2">
    <location>
        <begin position="1431"/>
        <end position="1440"/>
    </location>
</feature>